<keyword evidence="2" id="KW-1185">Reference proteome</keyword>
<accession>A0A849I3E9</accession>
<evidence type="ECO:0000313" key="1">
    <source>
        <dbReference type="EMBL" id="NNM74336.1"/>
    </source>
</evidence>
<dbReference type="EMBL" id="JABEPP010000005">
    <property type="protein sequence ID" value="NNM74336.1"/>
    <property type="molecule type" value="Genomic_DNA"/>
</dbReference>
<dbReference type="Proteomes" id="UP000564885">
    <property type="component" value="Unassembled WGS sequence"/>
</dbReference>
<organism evidence="1 2">
    <name type="scientific">Enterovirga aerilata</name>
    <dbReference type="NCBI Taxonomy" id="2730920"/>
    <lineage>
        <taxon>Bacteria</taxon>
        <taxon>Pseudomonadati</taxon>
        <taxon>Pseudomonadota</taxon>
        <taxon>Alphaproteobacteria</taxon>
        <taxon>Hyphomicrobiales</taxon>
        <taxon>Methylobacteriaceae</taxon>
        <taxon>Enterovirga</taxon>
    </lineage>
</organism>
<protein>
    <submittedName>
        <fullName evidence="1">DUF2332 domain-containing protein</fullName>
    </submittedName>
</protein>
<proteinExistence type="predicted"/>
<gene>
    <name evidence="1" type="ORF">HJG44_18420</name>
</gene>
<dbReference type="InterPro" id="IPR011200">
    <property type="entry name" value="UCP012608"/>
</dbReference>
<evidence type="ECO:0000313" key="2">
    <source>
        <dbReference type="Proteomes" id="UP000564885"/>
    </source>
</evidence>
<sequence length="355" mass="38521">MTEGAADREGEVRAAFARQAEWCAALGSPFTSLLCGLLGRRLDQGTAIGRRVLGWPGRPDALHDSVPLRLCAALHGLVRAGSAPDLAALYPPNAVPAPERLWTALLQAMREAEAELLPWLDLPPQTNEVARSAVLTAGLAVISAEAGLPLSLHELGASAGLNMLPDRYDIRLGTRRYGDPASPVKLAPDWQGDDPPSAKLRLARRQGVDIRPIDIADERARSRLLAYVWPDQPDRLARLEAALALAAADPPRVAPGDAALWLEENLGGRAEPGIARVILHSIAFQYFPRETQERIVRHIETVGSAATANAPIGWLRYEVEGTTGSPSLRLRLWPGGRDRLLAHADPHGRWLRWVT</sequence>
<dbReference type="AlphaFoldDB" id="A0A849I3E9"/>
<reference evidence="1 2" key="1">
    <citation type="submission" date="2020-04" db="EMBL/GenBank/DDBJ databases">
        <title>Enterovirga sp. isolate from soil.</title>
        <authorList>
            <person name="Chea S."/>
            <person name="Kim D.-U."/>
        </authorList>
    </citation>
    <scope>NUCLEOTIDE SEQUENCE [LARGE SCALE GENOMIC DNA]</scope>
    <source>
        <strain evidence="1 2">DB1703</strain>
    </source>
</reference>
<dbReference type="Pfam" id="PF10094">
    <property type="entry name" value="DUF2332"/>
    <property type="match status" value="1"/>
</dbReference>
<dbReference type="RefSeq" id="WP_171219778.1">
    <property type="nucleotide sequence ID" value="NZ_JABEPP010000005.1"/>
</dbReference>
<name>A0A849I3E9_9HYPH</name>
<comment type="caution">
    <text evidence="1">The sequence shown here is derived from an EMBL/GenBank/DDBJ whole genome shotgun (WGS) entry which is preliminary data.</text>
</comment>
<dbReference type="PIRSF" id="PIRSF012608">
    <property type="entry name" value="UCP012608"/>
    <property type="match status" value="1"/>
</dbReference>